<dbReference type="AlphaFoldDB" id="A0A438DRF2"/>
<feature type="region of interest" description="Disordered" evidence="1">
    <location>
        <begin position="1"/>
        <end position="59"/>
    </location>
</feature>
<organism evidence="2 3">
    <name type="scientific">Vitis vinifera</name>
    <name type="common">Grape</name>
    <dbReference type="NCBI Taxonomy" id="29760"/>
    <lineage>
        <taxon>Eukaryota</taxon>
        <taxon>Viridiplantae</taxon>
        <taxon>Streptophyta</taxon>
        <taxon>Embryophyta</taxon>
        <taxon>Tracheophyta</taxon>
        <taxon>Spermatophyta</taxon>
        <taxon>Magnoliopsida</taxon>
        <taxon>eudicotyledons</taxon>
        <taxon>Gunneridae</taxon>
        <taxon>Pentapetalae</taxon>
        <taxon>rosids</taxon>
        <taxon>Vitales</taxon>
        <taxon>Vitaceae</taxon>
        <taxon>Viteae</taxon>
        <taxon>Vitis</taxon>
    </lineage>
</organism>
<feature type="compositionally biased region" description="Basic and acidic residues" evidence="1">
    <location>
        <begin position="174"/>
        <end position="189"/>
    </location>
</feature>
<proteinExistence type="predicted"/>
<sequence length="211" mass="23846">MEEAKTMKTPMSSSIKLDKDEKGKSNQLNYERDGCFRAQGKRPAEPSQPEQTEPRRKASCDDFRVDFSDSGAFFLFMVTYGLGGPIMSTVERGYSEVVRPCRRLGDGQTIGTQPDHDQPSPSSHDLLHPIATRQHRDEVSYLEAFIVDSILMGRRIHGQMHLGLEEEADIREMDGRLDPQRDFEQRGPKLDIPPPPQSEGIHFEALFQSLG</sequence>
<feature type="region of interest" description="Disordered" evidence="1">
    <location>
        <begin position="174"/>
        <end position="201"/>
    </location>
</feature>
<gene>
    <name evidence="2" type="ORF">CK203_097278</name>
</gene>
<name>A0A438DRF2_VITVI</name>
<comment type="caution">
    <text evidence="2">The sequence shown here is derived from an EMBL/GenBank/DDBJ whole genome shotgun (WGS) entry which is preliminary data.</text>
</comment>
<reference evidence="2 3" key="1">
    <citation type="journal article" date="2018" name="PLoS Genet.">
        <title>Population sequencing reveals clonal diversity and ancestral inbreeding in the grapevine cultivar Chardonnay.</title>
        <authorList>
            <person name="Roach M.J."/>
            <person name="Johnson D.L."/>
            <person name="Bohlmann J."/>
            <person name="van Vuuren H.J."/>
            <person name="Jones S.J."/>
            <person name="Pretorius I.S."/>
            <person name="Schmidt S.A."/>
            <person name="Borneman A.R."/>
        </authorList>
    </citation>
    <scope>NUCLEOTIDE SEQUENCE [LARGE SCALE GENOMIC DNA]</scope>
    <source>
        <strain evidence="3">cv. Chardonnay</strain>
        <tissue evidence="2">Leaf</tissue>
    </source>
</reference>
<evidence type="ECO:0000313" key="2">
    <source>
        <dbReference type="EMBL" id="RVW38076.1"/>
    </source>
</evidence>
<feature type="compositionally biased region" description="Basic and acidic residues" evidence="1">
    <location>
        <begin position="16"/>
        <end position="35"/>
    </location>
</feature>
<evidence type="ECO:0000256" key="1">
    <source>
        <dbReference type="SAM" id="MobiDB-lite"/>
    </source>
</evidence>
<evidence type="ECO:0000313" key="3">
    <source>
        <dbReference type="Proteomes" id="UP000288805"/>
    </source>
</evidence>
<accession>A0A438DRF2</accession>
<dbReference type="EMBL" id="QGNW01001515">
    <property type="protein sequence ID" value="RVW38076.1"/>
    <property type="molecule type" value="Genomic_DNA"/>
</dbReference>
<protein>
    <submittedName>
        <fullName evidence="2">Uncharacterized protein</fullName>
    </submittedName>
</protein>
<dbReference type="Proteomes" id="UP000288805">
    <property type="component" value="Unassembled WGS sequence"/>
</dbReference>